<dbReference type="EMBL" id="VTPC01090141">
    <property type="protein sequence ID" value="KAF2884721.1"/>
    <property type="molecule type" value="Genomic_DNA"/>
</dbReference>
<organism evidence="2 3">
    <name type="scientific">Ignelater luminosus</name>
    <name type="common">Cucubano</name>
    <name type="synonym">Pyrophorus luminosus</name>
    <dbReference type="NCBI Taxonomy" id="2038154"/>
    <lineage>
        <taxon>Eukaryota</taxon>
        <taxon>Metazoa</taxon>
        <taxon>Ecdysozoa</taxon>
        <taxon>Arthropoda</taxon>
        <taxon>Hexapoda</taxon>
        <taxon>Insecta</taxon>
        <taxon>Pterygota</taxon>
        <taxon>Neoptera</taxon>
        <taxon>Endopterygota</taxon>
        <taxon>Coleoptera</taxon>
        <taxon>Polyphaga</taxon>
        <taxon>Elateriformia</taxon>
        <taxon>Elateroidea</taxon>
        <taxon>Elateridae</taxon>
        <taxon>Agrypninae</taxon>
        <taxon>Pyrophorini</taxon>
        <taxon>Ignelater</taxon>
    </lineage>
</organism>
<gene>
    <name evidence="2" type="ORF">ILUMI_21447</name>
</gene>
<comment type="caution">
    <text evidence="2">The sequence shown here is derived from an EMBL/GenBank/DDBJ whole genome shotgun (WGS) entry which is preliminary data.</text>
</comment>
<feature type="compositionally biased region" description="Polar residues" evidence="1">
    <location>
        <begin position="135"/>
        <end position="147"/>
    </location>
</feature>
<sequence>MERQQIRCNAILSFRCLTGKYGKKWDNSKLRVEVSCLNVVNMYNKKIGGADICDEMVVLHLFDKTVVNSWVENKRDCKSEKAKSKSIMDLLNFRLDLEYLDEYLVSGTKKRRTAEEVELKEEASWKKRQRRRKTNSPIGLSQKTCHQ</sequence>
<feature type="region of interest" description="Disordered" evidence="1">
    <location>
        <begin position="122"/>
        <end position="147"/>
    </location>
</feature>
<name>A0A8K0CFK6_IGNLU</name>
<dbReference type="Proteomes" id="UP000801492">
    <property type="component" value="Unassembled WGS sequence"/>
</dbReference>
<evidence type="ECO:0000313" key="3">
    <source>
        <dbReference type="Proteomes" id="UP000801492"/>
    </source>
</evidence>
<dbReference type="AlphaFoldDB" id="A0A8K0CFK6"/>
<keyword evidence="3" id="KW-1185">Reference proteome</keyword>
<accession>A0A8K0CFK6</accession>
<reference evidence="2" key="1">
    <citation type="submission" date="2019-08" db="EMBL/GenBank/DDBJ databases">
        <title>The genome of the North American firefly Photinus pyralis.</title>
        <authorList>
            <consortium name="Photinus pyralis genome working group"/>
            <person name="Fallon T.R."/>
            <person name="Sander Lower S.E."/>
            <person name="Weng J.-K."/>
        </authorList>
    </citation>
    <scope>NUCLEOTIDE SEQUENCE</scope>
    <source>
        <strain evidence="2">TRF0915ILg1</strain>
        <tissue evidence="2">Whole body</tissue>
    </source>
</reference>
<dbReference type="OrthoDB" id="6752040at2759"/>
<protein>
    <submittedName>
        <fullName evidence="2">Uncharacterized protein</fullName>
    </submittedName>
</protein>
<dbReference type="PANTHER" id="PTHR47272">
    <property type="entry name" value="DDE_TNP_1_7 DOMAIN-CONTAINING PROTEIN"/>
    <property type="match status" value="1"/>
</dbReference>
<evidence type="ECO:0000256" key="1">
    <source>
        <dbReference type="SAM" id="MobiDB-lite"/>
    </source>
</evidence>
<evidence type="ECO:0000313" key="2">
    <source>
        <dbReference type="EMBL" id="KAF2884721.1"/>
    </source>
</evidence>
<proteinExistence type="predicted"/>